<dbReference type="InterPro" id="IPR015590">
    <property type="entry name" value="Aldehyde_DH_dom"/>
</dbReference>
<dbReference type="FunFam" id="3.40.309.10:FF:000009">
    <property type="entry name" value="Aldehyde dehydrogenase A"/>
    <property type="match status" value="1"/>
</dbReference>
<dbReference type="KEGG" id="mmor:MMOR_10200"/>
<dbReference type="InterPro" id="IPR016160">
    <property type="entry name" value="Ald_DH_CS_CYS"/>
</dbReference>
<evidence type="ECO:0000256" key="2">
    <source>
        <dbReference type="ARBA" id="ARBA00023002"/>
    </source>
</evidence>
<sequence>MTTTEADTALGNVVEIHNPADGSVVGTVPEMSADQVAELAARLREAQPAWEALTPQARAQHLRNWLNWIVDNQERIFGLVHREAGKSWGDAQIELLVCMEVINYYTKHGAEFLADESRTPHTPASLTKNLRIRYRPYQLVGVITPWNYPVGMPMMDIPGALMAGAAVLSKPSEVTPLAWAEIVRGWNEEIGAPPVLACATGRGDTGRAVVDVVDMVQFTGSTATGRRIGMRCAERLIPASLELGGKDAMIVLSDAPMERTIRGAIWGGLFNAGQSCIAVERLYVEASVYDEFVDRLVAEVKTLRQGHDPQGGFSTEFGAMATESQLEIVERHVADALAKGARVLTGGKRADKGLFYPPTVLVDVDHTMACMREETFGPLLPIMKVRDEHEAISLANDSDYGLGASVWTASKDRGERVGMRLEAGGVDVNNVLMHVFQFPLPMGGWKSSGLGYRFGGPNGIRKYCRQQAFVTERVHLDNETHWYPYSLTKGRITAAVLRLMEMHDWRRRLGLAPRKRR</sequence>
<feature type="domain" description="Aldehyde dehydrogenase" evidence="5">
    <location>
        <begin position="13"/>
        <end position="467"/>
    </location>
</feature>
<gene>
    <name evidence="6" type="ORF">MMOR_10200</name>
</gene>
<dbReference type="SUPFAM" id="SSF53720">
    <property type="entry name" value="ALDH-like"/>
    <property type="match status" value="1"/>
</dbReference>
<evidence type="ECO:0000256" key="3">
    <source>
        <dbReference type="PROSITE-ProRule" id="PRU10007"/>
    </source>
</evidence>
<dbReference type="Proteomes" id="UP000466681">
    <property type="component" value="Chromosome"/>
</dbReference>
<comment type="similarity">
    <text evidence="1 4">Belongs to the aldehyde dehydrogenase family.</text>
</comment>
<evidence type="ECO:0000313" key="6">
    <source>
        <dbReference type="EMBL" id="BBX00084.1"/>
    </source>
</evidence>
<evidence type="ECO:0000313" key="7">
    <source>
        <dbReference type="Proteomes" id="UP000466681"/>
    </source>
</evidence>
<dbReference type="InterPro" id="IPR016161">
    <property type="entry name" value="Ald_DH/histidinol_DH"/>
</dbReference>
<dbReference type="Pfam" id="PF00171">
    <property type="entry name" value="Aldedh"/>
    <property type="match status" value="1"/>
</dbReference>
<reference evidence="6 7" key="1">
    <citation type="journal article" date="2019" name="Emerg. Microbes Infect.">
        <title>Comprehensive subspecies identification of 175 nontuberculous mycobacteria species based on 7547 genomic profiles.</title>
        <authorList>
            <person name="Matsumoto Y."/>
            <person name="Kinjo T."/>
            <person name="Motooka D."/>
            <person name="Nabeya D."/>
            <person name="Jung N."/>
            <person name="Uechi K."/>
            <person name="Horii T."/>
            <person name="Iida T."/>
            <person name="Fujita J."/>
            <person name="Nakamura S."/>
        </authorList>
    </citation>
    <scope>NUCLEOTIDE SEQUENCE [LARGE SCALE GENOMIC DNA]</scope>
    <source>
        <strain evidence="6 7">JCM 6375</strain>
    </source>
</reference>
<evidence type="ECO:0000259" key="5">
    <source>
        <dbReference type="Pfam" id="PF00171"/>
    </source>
</evidence>
<dbReference type="PROSITE" id="PS00687">
    <property type="entry name" value="ALDEHYDE_DEHYDR_GLU"/>
    <property type="match status" value="1"/>
</dbReference>
<dbReference type="EMBL" id="AP022560">
    <property type="protein sequence ID" value="BBX00084.1"/>
    <property type="molecule type" value="Genomic_DNA"/>
</dbReference>
<organism evidence="6 7">
    <name type="scientific">Mycolicibacterium moriokaense</name>
    <dbReference type="NCBI Taxonomy" id="39691"/>
    <lineage>
        <taxon>Bacteria</taxon>
        <taxon>Bacillati</taxon>
        <taxon>Actinomycetota</taxon>
        <taxon>Actinomycetes</taxon>
        <taxon>Mycobacteriales</taxon>
        <taxon>Mycobacteriaceae</taxon>
        <taxon>Mycolicibacterium</taxon>
    </lineage>
</organism>
<dbReference type="Gene3D" id="3.40.605.10">
    <property type="entry name" value="Aldehyde Dehydrogenase, Chain A, domain 1"/>
    <property type="match status" value="1"/>
</dbReference>
<dbReference type="AlphaFoldDB" id="A0AAD1H8Q0"/>
<keyword evidence="7" id="KW-1185">Reference proteome</keyword>
<protein>
    <submittedName>
        <fullName evidence="6">Aldehyde dehydrogenase</fullName>
    </submittedName>
</protein>
<accession>A0AAD1H8Q0</accession>
<dbReference type="CDD" id="cd07099">
    <property type="entry name" value="ALDH_DDALDH"/>
    <property type="match status" value="1"/>
</dbReference>
<dbReference type="InterPro" id="IPR016162">
    <property type="entry name" value="Ald_DH_N"/>
</dbReference>
<evidence type="ECO:0000256" key="4">
    <source>
        <dbReference type="RuleBase" id="RU003345"/>
    </source>
</evidence>
<dbReference type="PROSITE" id="PS00070">
    <property type="entry name" value="ALDEHYDE_DEHYDR_CYS"/>
    <property type="match status" value="1"/>
</dbReference>
<dbReference type="PANTHER" id="PTHR11699">
    <property type="entry name" value="ALDEHYDE DEHYDROGENASE-RELATED"/>
    <property type="match status" value="1"/>
</dbReference>
<evidence type="ECO:0000256" key="1">
    <source>
        <dbReference type="ARBA" id="ARBA00009986"/>
    </source>
</evidence>
<dbReference type="InterPro" id="IPR016163">
    <property type="entry name" value="Ald_DH_C"/>
</dbReference>
<keyword evidence="2 4" id="KW-0560">Oxidoreductase</keyword>
<dbReference type="InterPro" id="IPR029510">
    <property type="entry name" value="Ald_DH_CS_GLU"/>
</dbReference>
<name>A0AAD1H8Q0_9MYCO</name>
<dbReference type="Gene3D" id="3.40.309.10">
    <property type="entry name" value="Aldehyde Dehydrogenase, Chain A, domain 2"/>
    <property type="match status" value="1"/>
</dbReference>
<feature type="active site" evidence="3">
    <location>
        <position position="242"/>
    </location>
</feature>
<dbReference type="GO" id="GO:0016620">
    <property type="term" value="F:oxidoreductase activity, acting on the aldehyde or oxo group of donors, NAD or NADP as acceptor"/>
    <property type="evidence" value="ECO:0007669"/>
    <property type="project" value="InterPro"/>
</dbReference>
<proteinExistence type="inferred from homology"/>
<dbReference type="RefSeq" id="WP_083156537.1">
    <property type="nucleotide sequence ID" value="NZ_AP022560.1"/>
</dbReference>